<dbReference type="EMBL" id="SDMP01000011">
    <property type="protein sequence ID" value="RYR28549.1"/>
    <property type="molecule type" value="Genomic_DNA"/>
</dbReference>
<organism evidence="1 2">
    <name type="scientific">Arachis hypogaea</name>
    <name type="common">Peanut</name>
    <dbReference type="NCBI Taxonomy" id="3818"/>
    <lineage>
        <taxon>Eukaryota</taxon>
        <taxon>Viridiplantae</taxon>
        <taxon>Streptophyta</taxon>
        <taxon>Embryophyta</taxon>
        <taxon>Tracheophyta</taxon>
        <taxon>Spermatophyta</taxon>
        <taxon>Magnoliopsida</taxon>
        <taxon>eudicotyledons</taxon>
        <taxon>Gunneridae</taxon>
        <taxon>Pentapetalae</taxon>
        <taxon>rosids</taxon>
        <taxon>fabids</taxon>
        <taxon>Fabales</taxon>
        <taxon>Fabaceae</taxon>
        <taxon>Papilionoideae</taxon>
        <taxon>50 kb inversion clade</taxon>
        <taxon>dalbergioids sensu lato</taxon>
        <taxon>Dalbergieae</taxon>
        <taxon>Pterocarpus clade</taxon>
        <taxon>Arachis</taxon>
    </lineage>
</organism>
<evidence type="ECO:0000313" key="1">
    <source>
        <dbReference type="EMBL" id="RYR28549.1"/>
    </source>
</evidence>
<protein>
    <submittedName>
        <fullName evidence="1">Uncharacterized protein</fullName>
    </submittedName>
</protein>
<evidence type="ECO:0000313" key="2">
    <source>
        <dbReference type="Proteomes" id="UP000289738"/>
    </source>
</evidence>
<keyword evidence="2" id="KW-1185">Reference proteome</keyword>
<dbReference type="AlphaFoldDB" id="A0A445AQ39"/>
<comment type="caution">
    <text evidence="1">The sequence shown here is derived from an EMBL/GenBank/DDBJ whole genome shotgun (WGS) entry which is preliminary data.</text>
</comment>
<accession>A0A445AQ39</accession>
<gene>
    <name evidence="1" type="ORF">Ahy_B01g052693</name>
</gene>
<proteinExistence type="predicted"/>
<name>A0A445AQ39_ARAHY</name>
<sequence length="107" mass="12141">MVIVSLQLHAHSFCRANSEPSHVNSADNANDIDSVDQQVDDSFVESRAQNRKGRKTTEFWEVRIIDSNGTIKPVRLSVKEAMERPNGRKIVLRSTMQSKQLETKLDC</sequence>
<reference evidence="1 2" key="1">
    <citation type="submission" date="2019-01" db="EMBL/GenBank/DDBJ databases">
        <title>Sequencing of cultivated peanut Arachis hypogaea provides insights into genome evolution and oil improvement.</title>
        <authorList>
            <person name="Chen X."/>
        </authorList>
    </citation>
    <scope>NUCLEOTIDE SEQUENCE [LARGE SCALE GENOMIC DNA]</scope>
    <source>
        <strain evidence="2">cv. Fuhuasheng</strain>
        <tissue evidence="1">Leaves</tissue>
    </source>
</reference>
<dbReference type="Proteomes" id="UP000289738">
    <property type="component" value="Chromosome B01"/>
</dbReference>